<dbReference type="Proteomes" id="UP001061302">
    <property type="component" value="Chromosome"/>
</dbReference>
<dbReference type="PANTHER" id="PTHR35841">
    <property type="entry name" value="PHOSPHONATES-BINDING PERIPLASMIC PROTEIN"/>
    <property type="match status" value="1"/>
</dbReference>
<accession>A0ABY6DS49</accession>
<dbReference type="Gene3D" id="3.40.190.10">
    <property type="entry name" value="Periplasmic binding protein-like II"/>
    <property type="match status" value="2"/>
</dbReference>
<feature type="chain" id="PRO_5047509121" evidence="1">
    <location>
        <begin position="19"/>
        <end position="320"/>
    </location>
</feature>
<keyword evidence="3" id="KW-1185">Reference proteome</keyword>
<reference evidence="2" key="1">
    <citation type="submission" date="2022-10" db="EMBL/GenBank/DDBJ databases">
        <title>Chitiniphilus purpureus sp. nov., a novel chitin-degrading bacterium isolated from crawfish pond sediment.</title>
        <authorList>
            <person name="Li K."/>
        </authorList>
    </citation>
    <scope>NUCLEOTIDE SEQUENCE</scope>
    <source>
        <strain evidence="2">CD1</strain>
    </source>
</reference>
<organism evidence="2 3">
    <name type="scientific">Chitiniphilus purpureus</name>
    <dbReference type="NCBI Taxonomy" id="2981137"/>
    <lineage>
        <taxon>Bacteria</taxon>
        <taxon>Pseudomonadati</taxon>
        <taxon>Pseudomonadota</taxon>
        <taxon>Betaproteobacteria</taxon>
        <taxon>Neisseriales</taxon>
        <taxon>Chitinibacteraceae</taxon>
        <taxon>Chitiniphilus</taxon>
    </lineage>
</organism>
<keyword evidence="1" id="KW-0732">Signal</keyword>
<dbReference type="Pfam" id="PF12974">
    <property type="entry name" value="Phosphonate-bd"/>
    <property type="match status" value="1"/>
</dbReference>
<dbReference type="PANTHER" id="PTHR35841:SF1">
    <property type="entry name" value="PHOSPHONATES-BINDING PERIPLASMIC PROTEIN"/>
    <property type="match status" value="1"/>
</dbReference>
<dbReference type="SUPFAM" id="SSF53850">
    <property type="entry name" value="Periplasmic binding protein-like II"/>
    <property type="match status" value="1"/>
</dbReference>
<sequence>MLRAVAVLLCLIALPTHADLTLGLVANRSVEETQRDWQPIADDLAQALGEPVRLIASKDETQLLRRFVAGEIDILRGSSRLALSAVEQGQGEVFARLALTGQVTRYQSLLLVRADGPADLAQLLRKPGQWRYASGYPSSTAGHLIPRYHAFLRNNVVPERFFRSIRSGNAEDNFRALVERRADVAASDSDGWLKLNEKYPRDAKRLRVLWRSPPFSYDPLVLRGTLNAARKDRIARFFIGYGNQGPTATREKEKLYWADQLDRFLPSNNRQLREITDLQLYDALFRLALTPDLGAPQRNAQEKALYRRYDQLVTLLGGVR</sequence>
<evidence type="ECO:0000256" key="1">
    <source>
        <dbReference type="SAM" id="SignalP"/>
    </source>
</evidence>
<evidence type="ECO:0000313" key="2">
    <source>
        <dbReference type="EMBL" id="UXY14728.1"/>
    </source>
</evidence>
<proteinExistence type="predicted"/>
<feature type="signal peptide" evidence="1">
    <location>
        <begin position="1"/>
        <end position="18"/>
    </location>
</feature>
<evidence type="ECO:0000313" key="3">
    <source>
        <dbReference type="Proteomes" id="UP001061302"/>
    </source>
</evidence>
<dbReference type="EMBL" id="CP106753">
    <property type="protein sequence ID" value="UXY14728.1"/>
    <property type="molecule type" value="Genomic_DNA"/>
</dbReference>
<gene>
    <name evidence="2" type="ORF">N8I74_15590</name>
</gene>
<protein>
    <submittedName>
        <fullName evidence="2">PhnD/SsuA/transferrin family substrate-binding protein</fullName>
    </submittedName>
</protein>
<name>A0ABY6DS49_9NEIS</name>
<dbReference type="RefSeq" id="WP_263124031.1">
    <property type="nucleotide sequence ID" value="NZ_CP106753.1"/>
</dbReference>